<evidence type="ECO:0000313" key="2">
    <source>
        <dbReference type="Proteomes" id="UP001358586"/>
    </source>
</evidence>
<dbReference type="CDD" id="cd09272">
    <property type="entry name" value="RNase_HI_RT_Ty1"/>
    <property type="match status" value="1"/>
</dbReference>
<gene>
    <name evidence="1" type="ORF">PVK06_024516</name>
</gene>
<proteinExistence type="predicted"/>
<dbReference type="Proteomes" id="UP001358586">
    <property type="component" value="Chromosome 7"/>
</dbReference>
<organism evidence="1 2">
    <name type="scientific">Gossypium arboreum</name>
    <name type="common">Tree cotton</name>
    <name type="synonym">Gossypium nanking</name>
    <dbReference type="NCBI Taxonomy" id="29729"/>
    <lineage>
        <taxon>Eukaryota</taxon>
        <taxon>Viridiplantae</taxon>
        <taxon>Streptophyta</taxon>
        <taxon>Embryophyta</taxon>
        <taxon>Tracheophyta</taxon>
        <taxon>Spermatophyta</taxon>
        <taxon>Magnoliopsida</taxon>
        <taxon>eudicotyledons</taxon>
        <taxon>Gunneridae</taxon>
        <taxon>Pentapetalae</taxon>
        <taxon>rosids</taxon>
        <taxon>malvids</taxon>
        <taxon>Malvales</taxon>
        <taxon>Malvaceae</taxon>
        <taxon>Malvoideae</taxon>
        <taxon>Gossypium</taxon>
    </lineage>
</organism>
<protein>
    <submittedName>
        <fullName evidence="1">Uncharacterized protein</fullName>
    </submittedName>
</protein>
<accession>A0ABR0PE61</accession>
<name>A0ABR0PE61_GOSAR</name>
<dbReference type="EMBL" id="JARKNE010000007">
    <property type="protein sequence ID" value="KAK5819511.1"/>
    <property type="molecule type" value="Genomic_DNA"/>
</dbReference>
<reference evidence="1 2" key="1">
    <citation type="submission" date="2023-03" db="EMBL/GenBank/DDBJ databases">
        <title>WGS of Gossypium arboreum.</title>
        <authorList>
            <person name="Yu D."/>
        </authorList>
    </citation>
    <scope>NUCLEOTIDE SEQUENCE [LARGE SCALE GENOMIC DNA]</scope>
    <source>
        <tissue evidence="1">Leaf</tissue>
    </source>
</reference>
<dbReference type="PANTHER" id="PTHR11439">
    <property type="entry name" value="GAG-POL-RELATED RETROTRANSPOSON"/>
    <property type="match status" value="1"/>
</dbReference>
<sequence>MSEATHTPTPMLCTLKLIASNFDLVGYSDANWVSTIEDWHSAIVYCVYLGSNHIAWCSKKQTVVSRSSSEVEYCSLANCVSKLLWIKQLLAEVRVAVHQSSVIWCENTFTVSMVTNPTHHAKVKYVEIDHHFVCDKVLHSIL</sequence>
<keyword evidence="2" id="KW-1185">Reference proteome</keyword>
<comment type="caution">
    <text evidence="1">The sequence shown here is derived from an EMBL/GenBank/DDBJ whole genome shotgun (WGS) entry which is preliminary data.</text>
</comment>
<evidence type="ECO:0000313" key="1">
    <source>
        <dbReference type="EMBL" id="KAK5819511.1"/>
    </source>
</evidence>
<dbReference type="PANTHER" id="PTHR11439:SF467">
    <property type="entry name" value="INTEGRASE CATALYTIC DOMAIN-CONTAINING PROTEIN"/>
    <property type="match status" value="1"/>
</dbReference>